<proteinExistence type="predicted"/>
<evidence type="ECO:0000259" key="1">
    <source>
        <dbReference type="Pfam" id="PF09861"/>
    </source>
</evidence>
<comment type="caution">
    <text evidence="3">The sequence shown here is derived from an EMBL/GenBank/DDBJ whole genome shotgun (WGS) entry which is preliminary data.</text>
</comment>
<dbReference type="NCBIfam" id="NF033504">
    <property type="entry name" value="Ni_dep_LarA"/>
    <property type="match status" value="1"/>
</dbReference>
<name>A0A1F5YE72_9BACT</name>
<dbReference type="Gene3D" id="3.40.50.11440">
    <property type="match status" value="1"/>
</dbReference>
<dbReference type="PANTHER" id="PTHR33171">
    <property type="entry name" value="LAR_N DOMAIN-CONTAINING PROTEIN"/>
    <property type="match status" value="1"/>
</dbReference>
<dbReference type="PANTHER" id="PTHR33171:SF17">
    <property type="entry name" value="LARA-LIKE N-TERMINAL DOMAIN-CONTAINING PROTEIN"/>
    <property type="match status" value="1"/>
</dbReference>
<dbReference type="Gene3D" id="3.90.226.30">
    <property type="match status" value="1"/>
</dbReference>
<dbReference type="Proteomes" id="UP000176992">
    <property type="component" value="Unassembled WGS sequence"/>
</dbReference>
<dbReference type="InterPro" id="IPR048068">
    <property type="entry name" value="LarA-like"/>
</dbReference>
<feature type="domain" description="LarA-like N-terminal" evidence="1">
    <location>
        <begin position="7"/>
        <end position="209"/>
    </location>
</feature>
<sequence>MRIRLAYGKNGLNIDLPDNSNPAVLEPRYVAGLPDPASAVRDALRNPIGSQPLKSLVKPGDKVGIVFSDITRPVPNRLLLPLLFEELGALPEERIVLFNATGTHRQNTDKELREMLGDDIVGRYRIVQNDANDRGSHTLVGRSSQGNDIWLLEEFVRCRVKILTGFIEPHFFAGFSAGGKAVMPGLALLQTINRNHDAEKMDNPHSRWGITVGNPVWEEVREAARMVSPSFLLNVTLNRDKQVTGIFAGDWEKAHQQGCEFVRSQAMLPVRAQYDIVISTNSGYPLDLNVYQSVKGMSAAANVVREGGSIVMAADCWDGIPEHGEYWKMLLEAGDIKTLLRTIRTPGFQRQDQWEAQIQALICQKAEVWFYSDNLTDTQIESALLRPCRSIERTVEKLLEKYGPQASVCVLPEGPQTIPYLAG</sequence>
<dbReference type="InterPro" id="IPR018657">
    <property type="entry name" value="LarA-like_N"/>
</dbReference>
<dbReference type="InterPro" id="IPR047926">
    <property type="entry name" value="Ni_dep_LarA"/>
</dbReference>
<evidence type="ECO:0000313" key="3">
    <source>
        <dbReference type="EMBL" id="OGF98480.1"/>
    </source>
</evidence>
<evidence type="ECO:0000259" key="2">
    <source>
        <dbReference type="Pfam" id="PF21113"/>
    </source>
</evidence>
<reference evidence="3 4" key="1">
    <citation type="journal article" date="2016" name="Nat. Commun.">
        <title>Thousands of microbial genomes shed light on interconnected biogeochemical processes in an aquifer system.</title>
        <authorList>
            <person name="Anantharaman K."/>
            <person name="Brown C.T."/>
            <person name="Hug L.A."/>
            <person name="Sharon I."/>
            <person name="Castelle C.J."/>
            <person name="Probst A.J."/>
            <person name="Thomas B.C."/>
            <person name="Singh A."/>
            <person name="Wilkins M.J."/>
            <person name="Karaoz U."/>
            <person name="Brodie E.L."/>
            <person name="Williams K.H."/>
            <person name="Hubbard S.S."/>
            <person name="Banfield J.F."/>
        </authorList>
    </citation>
    <scope>NUCLEOTIDE SEQUENCE [LARGE SCALE GENOMIC DNA]</scope>
</reference>
<dbReference type="AlphaFoldDB" id="A0A1F5YE72"/>
<gene>
    <name evidence="3" type="ORF">A2Z86_03735</name>
</gene>
<dbReference type="Pfam" id="PF21113">
    <property type="entry name" value="LarA_C"/>
    <property type="match status" value="1"/>
</dbReference>
<accession>A0A1F5YE72</accession>
<dbReference type="EMBL" id="MFIV01000098">
    <property type="protein sequence ID" value="OGF98480.1"/>
    <property type="molecule type" value="Genomic_DNA"/>
</dbReference>
<evidence type="ECO:0000313" key="4">
    <source>
        <dbReference type="Proteomes" id="UP000176992"/>
    </source>
</evidence>
<dbReference type="GO" id="GO:0050043">
    <property type="term" value="F:lactate racemase activity"/>
    <property type="evidence" value="ECO:0007669"/>
    <property type="project" value="InterPro"/>
</dbReference>
<protein>
    <submittedName>
        <fullName evidence="3">Uncharacterized protein</fullName>
    </submittedName>
</protein>
<dbReference type="Pfam" id="PF09861">
    <property type="entry name" value="Lar_N"/>
    <property type="match status" value="1"/>
</dbReference>
<organism evidence="3 4">
    <name type="scientific">Candidatus Glassbacteria bacterium GWA2_58_10</name>
    <dbReference type="NCBI Taxonomy" id="1817865"/>
    <lineage>
        <taxon>Bacteria</taxon>
        <taxon>Candidatus Glassiibacteriota</taxon>
    </lineage>
</organism>
<dbReference type="InterPro" id="IPR043166">
    <property type="entry name" value="LarA-like_C"/>
</dbReference>
<dbReference type="InterPro" id="IPR048520">
    <property type="entry name" value="LarA_C"/>
</dbReference>
<feature type="domain" description="Lactate racemase C-terminal" evidence="2">
    <location>
        <begin position="273"/>
        <end position="414"/>
    </location>
</feature>